<dbReference type="Pfam" id="PF00293">
    <property type="entry name" value="NUDIX"/>
    <property type="match status" value="1"/>
</dbReference>
<sequence>MEGLKKVAVICILKHQDKFLLLERLKEPNKDLFTPLGGKLDPFETPLDAAKRETWEESGIHVEDMDFCGILTETSPTKYNWTSYVYIAEIDYQDAPECNEGTLKWINADEILNIPTPITDWHIYDYALKKQKFIFDAVYDEELVLLRMDELIENKNIC</sequence>
<dbReference type="GO" id="GO:0016818">
    <property type="term" value="F:hydrolase activity, acting on acid anhydrides, in phosphorus-containing anhydrides"/>
    <property type="evidence" value="ECO:0007669"/>
    <property type="project" value="TreeGrafter"/>
</dbReference>
<dbReference type="Proteomes" id="UP001204144">
    <property type="component" value="Unassembled WGS sequence"/>
</dbReference>
<proteinExistence type="inferred from homology"/>
<dbReference type="GO" id="GO:0005737">
    <property type="term" value="C:cytoplasm"/>
    <property type="evidence" value="ECO:0007669"/>
    <property type="project" value="TreeGrafter"/>
</dbReference>
<evidence type="ECO:0000256" key="3">
    <source>
        <dbReference type="ARBA" id="ARBA00022723"/>
    </source>
</evidence>
<dbReference type="SUPFAM" id="SSF55811">
    <property type="entry name" value="Nudix"/>
    <property type="match status" value="1"/>
</dbReference>
<reference evidence="7 8" key="1">
    <citation type="submission" date="2018-11" db="EMBL/GenBank/DDBJ databases">
        <title>Novel bacteria species description.</title>
        <authorList>
            <person name="Han J.-H."/>
        </authorList>
    </citation>
    <scope>NUCLEOTIDE SEQUENCE [LARGE SCALE GENOMIC DNA]</scope>
    <source>
        <strain evidence="7 8">KCTC23259</strain>
    </source>
</reference>
<dbReference type="RefSeq" id="WP_255036122.1">
    <property type="nucleotide sequence ID" value="NZ_RJUF01000009.1"/>
</dbReference>
<evidence type="ECO:0000313" key="7">
    <source>
        <dbReference type="EMBL" id="MCP9762360.1"/>
    </source>
</evidence>
<name>A0AAE3H3R4_9BACT</name>
<keyword evidence="4" id="KW-0378">Hydrolase</keyword>
<evidence type="ECO:0000259" key="6">
    <source>
        <dbReference type="PROSITE" id="PS51462"/>
    </source>
</evidence>
<organism evidence="7 8">
    <name type="scientific">Lacihabitans soyangensis</name>
    <dbReference type="NCBI Taxonomy" id="869394"/>
    <lineage>
        <taxon>Bacteria</taxon>
        <taxon>Pseudomonadati</taxon>
        <taxon>Bacteroidota</taxon>
        <taxon>Cytophagia</taxon>
        <taxon>Cytophagales</taxon>
        <taxon>Leadbetterellaceae</taxon>
        <taxon>Lacihabitans</taxon>
    </lineage>
</organism>
<dbReference type="GO" id="GO:0046872">
    <property type="term" value="F:metal ion binding"/>
    <property type="evidence" value="ECO:0007669"/>
    <property type="project" value="UniProtKB-KW"/>
</dbReference>
<dbReference type="PROSITE" id="PS00893">
    <property type="entry name" value="NUDIX_BOX"/>
    <property type="match status" value="1"/>
</dbReference>
<dbReference type="CDD" id="cd18886">
    <property type="entry name" value="NUDIX_MutT_Nudt1"/>
    <property type="match status" value="1"/>
</dbReference>
<dbReference type="PROSITE" id="PS51462">
    <property type="entry name" value="NUDIX"/>
    <property type="match status" value="1"/>
</dbReference>
<evidence type="ECO:0000256" key="1">
    <source>
        <dbReference type="ARBA" id="ARBA00001946"/>
    </source>
</evidence>
<gene>
    <name evidence="7" type="ORF">EGI31_05300</name>
</gene>
<keyword evidence="5" id="KW-0460">Magnesium</keyword>
<dbReference type="InterPro" id="IPR015797">
    <property type="entry name" value="NUDIX_hydrolase-like_dom_sf"/>
</dbReference>
<feature type="domain" description="Nudix hydrolase" evidence="6">
    <location>
        <begin position="4"/>
        <end position="129"/>
    </location>
</feature>
<keyword evidence="3" id="KW-0479">Metal-binding</keyword>
<protein>
    <submittedName>
        <fullName evidence="7">NUDIX domain-containing protein</fullName>
    </submittedName>
</protein>
<dbReference type="AlphaFoldDB" id="A0AAE3H3R4"/>
<dbReference type="EMBL" id="RJUF01000009">
    <property type="protein sequence ID" value="MCP9762360.1"/>
    <property type="molecule type" value="Genomic_DNA"/>
</dbReference>
<comment type="similarity">
    <text evidence="2">Belongs to the Nudix hydrolase family.</text>
</comment>
<dbReference type="PANTHER" id="PTHR43758">
    <property type="entry name" value="7,8-DIHYDRO-8-OXOGUANINE TRIPHOSPHATASE"/>
    <property type="match status" value="1"/>
</dbReference>
<dbReference type="Gene3D" id="3.90.79.10">
    <property type="entry name" value="Nucleoside Triphosphate Pyrophosphohydrolase"/>
    <property type="match status" value="1"/>
</dbReference>
<comment type="cofactor">
    <cofactor evidence="1">
        <name>Mg(2+)</name>
        <dbReference type="ChEBI" id="CHEBI:18420"/>
    </cofactor>
</comment>
<evidence type="ECO:0000256" key="5">
    <source>
        <dbReference type="ARBA" id="ARBA00022842"/>
    </source>
</evidence>
<dbReference type="PANTHER" id="PTHR43758:SF2">
    <property type="entry name" value="OXIDIZED PURINE NUCLEOSIDE TRIPHOSPHATE HYDROLASE"/>
    <property type="match status" value="1"/>
</dbReference>
<dbReference type="InterPro" id="IPR000086">
    <property type="entry name" value="NUDIX_hydrolase_dom"/>
</dbReference>
<dbReference type="InterPro" id="IPR020084">
    <property type="entry name" value="NUDIX_hydrolase_CS"/>
</dbReference>
<evidence type="ECO:0000313" key="8">
    <source>
        <dbReference type="Proteomes" id="UP001204144"/>
    </source>
</evidence>
<evidence type="ECO:0000256" key="4">
    <source>
        <dbReference type="ARBA" id="ARBA00022801"/>
    </source>
</evidence>
<comment type="caution">
    <text evidence="7">The sequence shown here is derived from an EMBL/GenBank/DDBJ whole genome shotgun (WGS) entry which is preliminary data.</text>
</comment>
<evidence type="ECO:0000256" key="2">
    <source>
        <dbReference type="ARBA" id="ARBA00005582"/>
    </source>
</evidence>
<accession>A0AAE3H3R4</accession>
<keyword evidence="8" id="KW-1185">Reference proteome</keyword>